<dbReference type="Gene3D" id="4.10.240.10">
    <property type="entry name" value="Zn(2)-C6 fungal-type DNA-binding domain"/>
    <property type="match status" value="1"/>
</dbReference>
<dbReference type="InterPro" id="IPR001138">
    <property type="entry name" value="Zn2Cys6_DnaBD"/>
</dbReference>
<keyword evidence="9" id="KW-1185">Reference proteome</keyword>
<keyword evidence="5" id="KW-0539">Nucleus</keyword>
<gene>
    <name evidence="8" type="ORF">OBBRIDRAFT_788083</name>
</gene>
<dbReference type="AlphaFoldDB" id="A0A8E2DTI6"/>
<evidence type="ECO:0000256" key="2">
    <source>
        <dbReference type="ARBA" id="ARBA00022723"/>
    </source>
</evidence>
<protein>
    <recommendedName>
        <fullName evidence="7">Zn(2)-C6 fungal-type domain-containing protein</fullName>
    </recommendedName>
</protein>
<keyword evidence="4" id="KW-0804">Transcription</keyword>
<name>A0A8E2DTI6_9APHY</name>
<comment type="subcellular location">
    <subcellularLocation>
        <location evidence="1">Nucleus</location>
    </subcellularLocation>
</comment>
<organism evidence="8 9">
    <name type="scientific">Obba rivulosa</name>
    <dbReference type="NCBI Taxonomy" id="1052685"/>
    <lineage>
        <taxon>Eukaryota</taxon>
        <taxon>Fungi</taxon>
        <taxon>Dikarya</taxon>
        <taxon>Basidiomycota</taxon>
        <taxon>Agaricomycotina</taxon>
        <taxon>Agaricomycetes</taxon>
        <taxon>Polyporales</taxon>
        <taxon>Gelatoporiaceae</taxon>
        <taxon>Obba</taxon>
    </lineage>
</organism>
<dbReference type="GO" id="GO:0008270">
    <property type="term" value="F:zinc ion binding"/>
    <property type="evidence" value="ECO:0007669"/>
    <property type="project" value="InterPro"/>
</dbReference>
<evidence type="ECO:0000256" key="4">
    <source>
        <dbReference type="ARBA" id="ARBA00023163"/>
    </source>
</evidence>
<accession>A0A8E2DTI6</accession>
<dbReference type="CDD" id="cd00067">
    <property type="entry name" value="GAL4"/>
    <property type="match status" value="1"/>
</dbReference>
<dbReference type="PANTHER" id="PTHR47338">
    <property type="entry name" value="ZN(II)2CYS6 TRANSCRIPTION FACTOR (EUROFUNG)-RELATED"/>
    <property type="match status" value="1"/>
</dbReference>
<evidence type="ECO:0000256" key="6">
    <source>
        <dbReference type="SAM" id="MobiDB-lite"/>
    </source>
</evidence>
<sequence length="575" mass="63628">MPTCSPCSKARRPTQCEYTSPGSASQAPKGPLLSKGAACFPCRRKKKKCDALRPACSTCKVAGKDEECEYDDTINRDQLKELQLRNRYLEERVAALEGVTVMSSSSRDSMANVSAYLEEQLHFATTQLEEQAAFVLPSFDTSHFHATPPPTTPDPATIYTLEIPLHTVAPPPSVPKMASPLLDAQYLSSSTSMQNLDVYRRTFIEHHGQLGLSLPPSKIRAIYDGDTSGRAIAPVLIYLAQLTGCCLWRKQNRAEVYLSTENLQLAYVFQTLDNTEDLVARLQVHTVLTFYFLVQLQMKEGGQQLNSAAALALSMQMQYPPPGASQSDLEERIGTLSQLVYLDKAAQIVLGAGTMLSPEFEYGYNQLVAVHAAIANNNFAVLRAKSMTFLYRARQLSGHLGATNGPNWSGPSMEGYWDVMDSIYQHIYTIKPLMLKATYIPQTGPPMRRSGLNLKLCMIMSMTAAAELHSMLLEAHFESRQGCLDMVYAIVSLTSSIRDEDYIFLDPILGTCWSMVTRVLQHERTTPLQVCPPTNWDAAMTVVVSSANKLGHELPFMEPSIETMKVVVNESTPSP</sequence>
<dbReference type="OrthoDB" id="2017365at2759"/>
<dbReference type="Proteomes" id="UP000250043">
    <property type="component" value="Unassembled WGS sequence"/>
</dbReference>
<dbReference type="GO" id="GO:0000981">
    <property type="term" value="F:DNA-binding transcription factor activity, RNA polymerase II-specific"/>
    <property type="evidence" value="ECO:0007669"/>
    <property type="project" value="InterPro"/>
</dbReference>
<evidence type="ECO:0000259" key="7">
    <source>
        <dbReference type="PROSITE" id="PS50048"/>
    </source>
</evidence>
<dbReference type="EMBL" id="KV722335">
    <property type="protein sequence ID" value="OCH95533.1"/>
    <property type="molecule type" value="Genomic_DNA"/>
</dbReference>
<dbReference type="SUPFAM" id="SSF57701">
    <property type="entry name" value="Zn2/Cys6 DNA-binding domain"/>
    <property type="match status" value="1"/>
</dbReference>
<dbReference type="PANTHER" id="PTHR47338:SF20">
    <property type="entry name" value="ZN(II)2CYS6 TRANSCRIPTION FACTOR (EUROFUNG)"/>
    <property type="match status" value="1"/>
</dbReference>
<dbReference type="InterPro" id="IPR036864">
    <property type="entry name" value="Zn2-C6_fun-type_DNA-bd_sf"/>
</dbReference>
<dbReference type="SMART" id="SM00066">
    <property type="entry name" value="GAL4"/>
    <property type="match status" value="1"/>
</dbReference>
<feature type="domain" description="Zn(2)-C6 fungal-type" evidence="7">
    <location>
        <begin position="38"/>
        <end position="70"/>
    </location>
</feature>
<keyword evidence="2" id="KW-0479">Metal-binding</keyword>
<evidence type="ECO:0000256" key="3">
    <source>
        <dbReference type="ARBA" id="ARBA00023015"/>
    </source>
</evidence>
<evidence type="ECO:0000313" key="9">
    <source>
        <dbReference type="Proteomes" id="UP000250043"/>
    </source>
</evidence>
<dbReference type="PROSITE" id="PS50048">
    <property type="entry name" value="ZN2_CY6_FUNGAL_2"/>
    <property type="match status" value="1"/>
</dbReference>
<feature type="region of interest" description="Disordered" evidence="6">
    <location>
        <begin position="1"/>
        <end position="31"/>
    </location>
</feature>
<evidence type="ECO:0000313" key="8">
    <source>
        <dbReference type="EMBL" id="OCH95533.1"/>
    </source>
</evidence>
<dbReference type="InterPro" id="IPR050815">
    <property type="entry name" value="TF_fung"/>
</dbReference>
<keyword evidence="3" id="KW-0805">Transcription regulation</keyword>
<dbReference type="PROSITE" id="PS00463">
    <property type="entry name" value="ZN2_CY6_FUNGAL_1"/>
    <property type="match status" value="1"/>
</dbReference>
<dbReference type="GO" id="GO:0005634">
    <property type="term" value="C:nucleus"/>
    <property type="evidence" value="ECO:0007669"/>
    <property type="project" value="UniProtKB-SubCell"/>
</dbReference>
<reference evidence="8 9" key="1">
    <citation type="submission" date="2016-07" db="EMBL/GenBank/DDBJ databases">
        <title>Draft genome of the white-rot fungus Obba rivulosa 3A-2.</title>
        <authorList>
            <consortium name="DOE Joint Genome Institute"/>
            <person name="Miettinen O."/>
            <person name="Riley R."/>
            <person name="Acob R."/>
            <person name="Barry K."/>
            <person name="Cullen D."/>
            <person name="De Vries R."/>
            <person name="Hainaut M."/>
            <person name="Hatakka A."/>
            <person name="Henrissat B."/>
            <person name="Hilden K."/>
            <person name="Kuo R."/>
            <person name="Labutti K."/>
            <person name="Lipzen A."/>
            <person name="Makela M.R."/>
            <person name="Sandor L."/>
            <person name="Spatafora J.W."/>
            <person name="Grigoriev I.V."/>
            <person name="Hibbett D.S."/>
        </authorList>
    </citation>
    <scope>NUCLEOTIDE SEQUENCE [LARGE SCALE GENOMIC DNA]</scope>
    <source>
        <strain evidence="8 9">3A-2</strain>
    </source>
</reference>
<evidence type="ECO:0000256" key="1">
    <source>
        <dbReference type="ARBA" id="ARBA00004123"/>
    </source>
</evidence>
<proteinExistence type="predicted"/>
<dbReference type="Pfam" id="PF00172">
    <property type="entry name" value="Zn_clus"/>
    <property type="match status" value="1"/>
</dbReference>
<feature type="compositionally biased region" description="Polar residues" evidence="6">
    <location>
        <begin position="16"/>
        <end position="26"/>
    </location>
</feature>
<evidence type="ECO:0000256" key="5">
    <source>
        <dbReference type="ARBA" id="ARBA00023242"/>
    </source>
</evidence>